<dbReference type="EMBL" id="CAJVQA010010497">
    <property type="protein sequence ID" value="CAG8697433.1"/>
    <property type="molecule type" value="Genomic_DNA"/>
</dbReference>
<protein>
    <submittedName>
        <fullName evidence="2">17696_t:CDS:1</fullName>
    </submittedName>
</protein>
<organism evidence="2 3">
    <name type="scientific">Cetraspora pellucida</name>
    <dbReference type="NCBI Taxonomy" id="1433469"/>
    <lineage>
        <taxon>Eukaryota</taxon>
        <taxon>Fungi</taxon>
        <taxon>Fungi incertae sedis</taxon>
        <taxon>Mucoromycota</taxon>
        <taxon>Glomeromycotina</taxon>
        <taxon>Glomeromycetes</taxon>
        <taxon>Diversisporales</taxon>
        <taxon>Gigasporaceae</taxon>
        <taxon>Cetraspora</taxon>
    </lineage>
</organism>
<evidence type="ECO:0000313" key="2">
    <source>
        <dbReference type="EMBL" id="CAG8697433.1"/>
    </source>
</evidence>
<dbReference type="AlphaFoldDB" id="A0A9N9N2K7"/>
<keyword evidence="3" id="KW-1185">Reference proteome</keyword>
<feature type="compositionally biased region" description="Polar residues" evidence="1">
    <location>
        <begin position="1"/>
        <end position="17"/>
    </location>
</feature>
<proteinExistence type="predicted"/>
<gene>
    <name evidence="2" type="ORF">CPELLU_LOCUS11639</name>
</gene>
<evidence type="ECO:0000256" key="1">
    <source>
        <dbReference type="SAM" id="MobiDB-lite"/>
    </source>
</evidence>
<comment type="caution">
    <text evidence="2">The sequence shown here is derived from an EMBL/GenBank/DDBJ whole genome shotgun (WGS) entry which is preliminary data.</text>
</comment>
<feature type="compositionally biased region" description="Low complexity" evidence="1">
    <location>
        <begin position="18"/>
        <end position="43"/>
    </location>
</feature>
<dbReference type="Proteomes" id="UP000789759">
    <property type="component" value="Unassembled WGS sequence"/>
</dbReference>
<sequence>ALKAVSTKSPLSVSYDFNSSSKTSPNNTSKTEMSTSSIISSSKIGLSNKSRLPISILPNDPKEK</sequence>
<accession>A0A9N9N2K7</accession>
<evidence type="ECO:0000313" key="3">
    <source>
        <dbReference type="Proteomes" id="UP000789759"/>
    </source>
</evidence>
<name>A0A9N9N2K7_9GLOM</name>
<feature type="non-terminal residue" evidence="2">
    <location>
        <position position="1"/>
    </location>
</feature>
<reference evidence="2" key="1">
    <citation type="submission" date="2021-06" db="EMBL/GenBank/DDBJ databases">
        <authorList>
            <person name="Kallberg Y."/>
            <person name="Tangrot J."/>
            <person name="Rosling A."/>
        </authorList>
    </citation>
    <scope>NUCLEOTIDE SEQUENCE</scope>
    <source>
        <strain evidence="2">FL966</strain>
    </source>
</reference>
<feature type="region of interest" description="Disordered" evidence="1">
    <location>
        <begin position="1"/>
        <end position="43"/>
    </location>
</feature>